<keyword evidence="2" id="KW-1185">Reference proteome</keyword>
<evidence type="ECO:0000313" key="2">
    <source>
        <dbReference type="Proteomes" id="UP000241247"/>
    </source>
</evidence>
<accession>A0A2T5B1K5</accession>
<dbReference type="OrthoDB" id="7691601at2"/>
<dbReference type="Pfam" id="PF08875">
    <property type="entry name" value="DUF1833"/>
    <property type="match status" value="1"/>
</dbReference>
<gene>
    <name evidence="1" type="ORF">C7449_107273</name>
</gene>
<proteinExistence type="predicted"/>
<sequence length="167" mass="18294">MSRSVSPAFLNAIHAQESDEVVICLLTVSHPELAQPIFLSSDPTMRLSDSPLIYATRSRGENYLFLPFEFTLPDDKSDSPPRVQLTIDNTDRQLVMLLRSFATPASIKLEIVLVSSPDTVEMELPALQLANVTIGEQQVTADLVADALINEPYPAGQFTPGTFSGLF</sequence>
<dbReference type="AlphaFoldDB" id="A0A2T5B1K5"/>
<evidence type="ECO:0000313" key="1">
    <source>
        <dbReference type="EMBL" id="PTM92859.1"/>
    </source>
</evidence>
<organism evidence="1 2">
    <name type="scientific">Mycoplana dimorpha</name>
    <dbReference type="NCBI Taxonomy" id="28320"/>
    <lineage>
        <taxon>Bacteria</taxon>
        <taxon>Pseudomonadati</taxon>
        <taxon>Pseudomonadota</taxon>
        <taxon>Alphaproteobacteria</taxon>
        <taxon>Hyphomicrobiales</taxon>
        <taxon>Rhizobiaceae</taxon>
        <taxon>Mycoplana</taxon>
    </lineage>
</organism>
<dbReference type="InterPro" id="IPR014974">
    <property type="entry name" value="DUF1833"/>
</dbReference>
<reference evidence="1 2" key="1">
    <citation type="submission" date="2018-04" db="EMBL/GenBank/DDBJ databases">
        <title>Genomic Encyclopedia of Type Strains, Phase IV (KMG-IV): sequencing the most valuable type-strain genomes for metagenomic binning, comparative biology and taxonomic classification.</title>
        <authorList>
            <person name="Goeker M."/>
        </authorList>
    </citation>
    <scope>NUCLEOTIDE SEQUENCE [LARGE SCALE GENOMIC DNA]</scope>
    <source>
        <strain evidence="1 2">DSM 7138</strain>
    </source>
</reference>
<dbReference type="RefSeq" id="WP_108004216.1">
    <property type="nucleotide sequence ID" value="NZ_JBHEEX010000010.1"/>
</dbReference>
<protein>
    <submittedName>
        <fullName evidence="1">Uncharacterized protein DUF1833</fullName>
    </submittedName>
</protein>
<dbReference type="EMBL" id="PZZZ01000007">
    <property type="protein sequence ID" value="PTM92859.1"/>
    <property type="molecule type" value="Genomic_DNA"/>
</dbReference>
<comment type="caution">
    <text evidence="1">The sequence shown here is derived from an EMBL/GenBank/DDBJ whole genome shotgun (WGS) entry which is preliminary data.</text>
</comment>
<dbReference type="Proteomes" id="UP000241247">
    <property type="component" value="Unassembled WGS sequence"/>
</dbReference>
<name>A0A2T5B1K5_MYCDI</name>